<evidence type="ECO:0000313" key="2">
    <source>
        <dbReference type="Ensembl" id="ENSSTUP00000063508.1"/>
    </source>
</evidence>
<sequence>MQRCSLCKLMRTLLCSNKAFYVIVLTPMLLVSASCPLKVRVRSNCGICCCGYWCFPCLCCSVASDMDECCLCGSSMTMRTMYRTRNNISGSLCGDFCAVLWCQLCSTCQLKRYIDLRKEQGIF</sequence>
<dbReference type="AlphaFoldDB" id="A0A674AWA2"/>
<keyword evidence="1" id="KW-0812">Transmembrane</keyword>
<proteinExistence type="predicted"/>
<dbReference type="Ensembl" id="ENSSTUT00000067008.1">
    <property type="protein sequence ID" value="ENSSTUP00000063508.1"/>
    <property type="gene ID" value="ENSSTUG00000027544.1"/>
</dbReference>
<protein>
    <submittedName>
        <fullName evidence="2">Placenta associated 8</fullName>
    </submittedName>
</protein>
<dbReference type="FunCoup" id="A0A674AWA2">
    <property type="interactions" value="13"/>
</dbReference>
<keyword evidence="1" id="KW-1133">Transmembrane helix</keyword>
<accession>A0A674AWA2</accession>
<reference evidence="2" key="2">
    <citation type="submission" date="2025-09" db="UniProtKB">
        <authorList>
            <consortium name="Ensembl"/>
        </authorList>
    </citation>
    <scope>IDENTIFICATION</scope>
</reference>
<feature type="transmembrane region" description="Helical" evidence="1">
    <location>
        <begin position="20"/>
        <end position="39"/>
    </location>
</feature>
<dbReference type="Proteomes" id="UP000472277">
    <property type="component" value="Chromosome 15"/>
</dbReference>
<reference evidence="2" key="1">
    <citation type="submission" date="2025-08" db="UniProtKB">
        <authorList>
            <consortium name="Ensembl"/>
        </authorList>
    </citation>
    <scope>IDENTIFICATION</scope>
</reference>
<evidence type="ECO:0000313" key="3">
    <source>
        <dbReference type="Proteomes" id="UP000472277"/>
    </source>
</evidence>
<dbReference type="GeneTree" id="ENSGT00940000157329"/>
<organism evidence="2 3">
    <name type="scientific">Salmo trutta</name>
    <name type="common">Brown trout</name>
    <dbReference type="NCBI Taxonomy" id="8032"/>
    <lineage>
        <taxon>Eukaryota</taxon>
        <taxon>Metazoa</taxon>
        <taxon>Chordata</taxon>
        <taxon>Craniata</taxon>
        <taxon>Vertebrata</taxon>
        <taxon>Euteleostomi</taxon>
        <taxon>Actinopterygii</taxon>
        <taxon>Neopterygii</taxon>
        <taxon>Teleostei</taxon>
        <taxon>Protacanthopterygii</taxon>
        <taxon>Salmoniformes</taxon>
        <taxon>Salmonidae</taxon>
        <taxon>Salmoninae</taxon>
        <taxon>Salmo</taxon>
    </lineage>
</organism>
<keyword evidence="1" id="KW-0472">Membrane</keyword>
<name>A0A674AWA2_SALTR</name>
<dbReference type="InParanoid" id="A0A674AWA2"/>
<evidence type="ECO:0000256" key="1">
    <source>
        <dbReference type="SAM" id="Phobius"/>
    </source>
</evidence>
<dbReference type="PROSITE" id="PS51257">
    <property type="entry name" value="PROKAR_LIPOPROTEIN"/>
    <property type="match status" value="1"/>
</dbReference>
<gene>
    <name evidence="2" type="primary">PLAC8</name>
</gene>
<dbReference type="OMA" id="YLATLCC"/>
<keyword evidence="3" id="KW-1185">Reference proteome</keyword>